<dbReference type="AlphaFoldDB" id="A0A4W5KN03"/>
<reference evidence="3" key="1">
    <citation type="submission" date="2018-06" db="EMBL/GenBank/DDBJ databases">
        <title>Genome assembly of Danube salmon.</title>
        <authorList>
            <person name="Macqueen D.J."/>
            <person name="Gundappa M.K."/>
        </authorList>
    </citation>
    <scope>NUCLEOTIDE SEQUENCE [LARGE SCALE GENOMIC DNA]</scope>
</reference>
<evidence type="ECO:0000256" key="1">
    <source>
        <dbReference type="SAM" id="MobiDB-lite"/>
    </source>
</evidence>
<feature type="region of interest" description="Disordered" evidence="1">
    <location>
        <begin position="58"/>
        <end position="113"/>
    </location>
</feature>
<feature type="region of interest" description="Disordered" evidence="1">
    <location>
        <begin position="16"/>
        <end position="38"/>
    </location>
</feature>
<dbReference type="FunFam" id="1.10.10.750:FF:000009">
    <property type="entry name" value="TBC1 domain family member 22A"/>
    <property type="match status" value="1"/>
</dbReference>
<feature type="compositionally biased region" description="Polar residues" evidence="1">
    <location>
        <begin position="26"/>
        <end position="38"/>
    </location>
</feature>
<protein>
    <submittedName>
        <fullName evidence="2">TBC1 domain family, member 22B</fullName>
    </submittedName>
</protein>
<dbReference type="GeneTree" id="ENSGT00940000157472"/>
<keyword evidence="3" id="KW-1185">Reference proteome</keyword>
<sequence>MATDNIIHFWRKTAKVPGRFPKDNPKGNNLKSKKASSFQEFARSTNDAWDINDEDDEDFFAPIYPSSLPPTLHSTHHVPPLPLQQPSDTTREPDTGPGPADRPAPPPTAEGCLQQEEDTDCGQINGRVVVKSSSEALLNTNTVRSTLQKQQSLPVRPIIPLVARISDQNSSGAPIMTVRDKSRLDKFKYLLSCPNTDLEELRKHSWSGIPREVRPITWRLLSVSTMMTFD</sequence>
<accession>A0A4W5KN03</accession>
<reference evidence="2" key="2">
    <citation type="submission" date="2025-08" db="UniProtKB">
        <authorList>
            <consortium name="Ensembl"/>
        </authorList>
    </citation>
    <scope>IDENTIFICATION</scope>
</reference>
<dbReference type="Ensembl" id="ENSHHUT00000013291.1">
    <property type="protein sequence ID" value="ENSHHUP00000012874.1"/>
    <property type="gene ID" value="ENSHHUG00000007900.1"/>
</dbReference>
<reference evidence="2" key="3">
    <citation type="submission" date="2025-09" db="UniProtKB">
        <authorList>
            <consortium name="Ensembl"/>
        </authorList>
    </citation>
    <scope>IDENTIFICATION</scope>
</reference>
<organism evidence="2 3">
    <name type="scientific">Hucho hucho</name>
    <name type="common">huchen</name>
    <dbReference type="NCBI Taxonomy" id="62062"/>
    <lineage>
        <taxon>Eukaryota</taxon>
        <taxon>Metazoa</taxon>
        <taxon>Chordata</taxon>
        <taxon>Craniata</taxon>
        <taxon>Vertebrata</taxon>
        <taxon>Euteleostomi</taxon>
        <taxon>Actinopterygii</taxon>
        <taxon>Neopterygii</taxon>
        <taxon>Teleostei</taxon>
        <taxon>Protacanthopterygii</taxon>
        <taxon>Salmoniformes</taxon>
        <taxon>Salmonidae</taxon>
        <taxon>Salmoninae</taxon>
        <taxon>Hucho</taxon>
    </lineage>
</organism>
<dbReference type="Proteomes" id="UP000314982">
    <property type="component" value="Unassembled WGS sequence"/>
</dbReference>
<evidence type="ECO:0000313" key="2">
    <source>
        <dbReference type="Ensembl" id="ENSHHUP00000012874.1"/>
    </source>
</evidence>
<name>A0A4W5KN03_9TELE</name>
<evidence type="ECO:0000313" key="3">
    <source>
        <dbReference type="Proteomes" id="UP000314982"/>
    </source>
</evidence>
<proteinExistence type="predicted"/>